<reference evidence="3" key="1">
    <citation type="journal article" date="2019" name="Int. J. Syst. Evol. Microbiol.">
        <title>The Global Catalogue of Microorganisms (GCM) 10K type strain sequencing project: providing services to taxonomists for standard genome sequencing and annotation.</title>
        <authorList>
            <consortium name="The Broad Institute Genomics Platform"/>
            <consortium name="The Broad Institute Genome Sequencing Center for Infectious Disease"/>
            <person name="Wu L."/>
            <person name="Ma J."/>
        </authorList>
    </citation>
    <scope>NUCLEOTIDE SEQUENCE [LARGE SCALE GENOMIC DNA]</scope>
    <source>
        <strain evidence="3">CGMCC 4.7466</strain>
    </source>
</reference>
<sequence>MQNYKNHRRYYPFHHYVITPLTFFFLSWSFWNVSEALDNEQDIALSIYFLTGAMILFFLPIIARIYALKNQNRTIRLEMRLRYFQLTGKPFHQMEKKLRLSQIVALRFAGSKELLSLMERAIKENLTPKEIKKSIKDWQSDNYRV</sequence>
<accession>A0ABV9T8T8</accession>
<keyword evidence="1" id="KW-0812">Transmembrane</keyword>
<evidence type="ECO:0000313" key="3">
    <source>
        <dbReference type="Proteomes" id="UP001595818"/>
    </source>
</evidence>
<dbReference type="Pfam" id="PF20136">
    <property type="entry name" value="DUF6526"/>
    <property type="match status" value="1"/>
</dbReference>
<organism evidence="2 3">
    <name type="scientific">Negadavirga shengliensis</name>
    <dbReference type="NCBI Taxonomy" id="1389218"/>
    <lineage>
        <taxon>Bacteria</taxon>
        <taxon>Pseudomonadati</taxon>
        <taxon>Bacteroidota</taxon>
        <taxon>Cytophagia</taxon>
        <taxon>Cytophagales</taxon>
        <taxon>Cyclobacteriaceae</taxon>
        <taxon>Negadavirga</taxon>
    </lineage>
</organism>
<dbReference type="Proteomes" id="UP001595818">
    <property type="component" value="Unassembled WGS sequence"/>
</dbReference>
<keyword evidence="1" id="KW-0472">Membrane</keyword>
<name>A0ABV9T8T8_9BACT</name>
<dbReference type="RefSeq" id="WP_377069383.1">
    <property type="nucleotide sequence ID" value="NZ_JBHSJJ010000026.1"/>
</dbReference>
<feature type="transmembrane region" description="Helical" evidence="1">
    <location>
        <begin position="12"/>
        <end position="31"/>
    </location>
</feature>
<proteinExistence type="predicted"/>
<keyword evidence="3" id="KW-1185">Reference proteome</keyword>
<dbReference type="EMBL" id="JBHSJJ010000026">
    <property type="protein sequence ID" value="MFC4874992.1"/>
    <property type="molecule type" value="Genomic_DNA"/>
</dbReference>
<evidence type="ECO:0000313" key="2">
    <source>
        <dbReference type="EMBL" id="MFC4874992.1"/>
    </source>
</evidence>
<keyword evidence="1" id="KW-1133">Transmembrane helix</keyword>
<evidence type="ECO:0000256" key="1">
    <source>
        <dbReference type="SAM" id="Phobius"/>
    </source>
</evidence>
<gene>
    <name evidence="2" type="ORF">ACFPFU_25035</name>
</gene>
<comment type="caution">
    <text evidence="2">The sequence shown here is derived from an EMBL/GenBank/DDBJ whole genome shotgun (WGS) entry which is preliminary data.</text>
</comment>
<dbReference type="InterPro" id="IPR045385">
    <property type="entry name" value="DUF6526"/>
</dbReference>
<feature type="transmembrane region" description="Helical" evidence="1">
    <location>
        <begin position="43"/>
        <end position="67"/>
    </location>
</feature>
<protein>
    <submittedName>
        <fullName evidence="2">DUF6526 family protein</fullName>
    </submittedName>
</protein>